<keyword evidence="3" id="KW-1185">Reference proteome</keyword>
<dbReference type="SUPFAM" id="SSF53756">
    <property type="entry name" value="UDP-Glycosyltransferase/glycogen phosphorylase"/>
    <property type="match status" value="1"/>
</dbReference>
<name>A0A4Q2RAQ5_9HYPH</name>
<gene>
    <name evidence="2" type="ORF">D3272_14305</name>
</gene>
<dbReference type="PANTHER" id="PTHR12526">
    <property type="entry name" value="GLYCOSYLTRANSFERASE"/>
    <property type="match status" value="1"/>
</dbReference>
<evidence type="ECO:0000313" key="3">
    <source>
        <dbReference type="Proteomes" id="UP000289411"/>
    </source>
</evidence>
<reference evidence="2 3" key="2">
    <citation type="submission" date="2019-02" db="EMBL/GenBank/DDBJ databases">
        <title>'Lichenibacterium ramalinii' gen. nov. sp. nov., 'Lichenibacterium minor' gen. nov. sp. nov.</title>
        <authorList>
            <person name="Pankratov T."/>
        </authorList>
    </citation>
    <scope>NUCLEOTIDE SEQUENCE [LARGE SCALE GENOMIC DNA]</scope>
    <source>
        <strain evidence="2 3">RmlP001</strain>
    </source>
</reference>
<dbReference type="InterPro" id="IPR028098">
    <property type="entry name" value="Glyco_trans_4-like_N"/>
</dbReference>
<proteinExistence type="predicted"/>
<protein>
    <submittedName>
        <fullName evidence="2">Glycosyltransferase family 4 protein</fullName>
    </submittedName>
</protein>
<dbReference type="OrthoDB" id="9801573at2"/>
<keyword evidence="2" id="KW-0808">Transferase</keyword>
<sequence>MSLTVLSVSYPLARVSPDSTGGSEQVLAALDRALVAAGHRSVVVAPEGSHVAGDLAPIPWAAGTLDDAAKAGAQAANRAAIAGVLARTRVDLVHLHGIDFAAYLPPPGSPVLATLHLPPAWYGADALRPARPGTFLNCVSAAQHAACPPSPALVAPIENGVPVGRLAAARHARRGFALVLGRICPEKGIHLALEAAHRADVPLLVAGEVYGYAAHRAYFEDEVRPRLDARRRFLGPVGFARKRRLLAAARCLLVPSLAAETSSLVVREAAACGTPVVAFPNGAIADAVVEGETGFLVTGVDAMAAAIGRAGAIDPERCRAEARARFDEADMAARYLALYRRLAGAGP</sequence>
<dbReference type="RefSeq" id="WP_129219876.1">
    <property type="nucleotide sequence ID" value="NZ_QYBC01000011.1"/>
</dbReference>
<dbReference type="EMBL" id="QYBC01000011">
    <property type="protein sequence ID" value="RYB04180.1"/>
    <property type="molecule type" value="Genomic_DNA"/>
</dbReference>
<dbReference type="Proteomes" id="UP000289411">
    <property type="component" value="Unassembled WGS sequence"/>
</dbReference>
<accession>A0A4Q2RAQ5</accession>
<dbReference type="Gene3D" id="3.40.50.2000">
    <property type="entry name" value="Glycogen Phosphorylase B"/>
    <property type="match status" value="2"/>
</dbReference>
<dbReference type="Pfam" id="PF13692">
    <property type="entry name" value="Glyco_trans_1_4"/>
    <property type="match status" value="1"/>
</dbReference>
<evidence type="ECO:0000259" key="1">
    <source>
        <dbReference type="Pfam" id="PF13439"/>
    </source>
</evidence>
<dbReference type="PANTHER" id="PTHR12526:SF595">
    <property type="entry name" value="BLL5217 PROTEIN"/>
    <property type="match status" value="1"/>
</dbReference>
<organism evidence="2 3">
    <name type="scientific">Lichenibacterium ramalinae</name>
    <dbReference type="NCBI Taxonomy" id="2316527"/>
    <lineage>
        <taxon>Bacteria</taxon>
        <taxon>Pseudomonadati</taxon>
        <taxon>Pseudomonadota</taxon>
        <taxon>Alphaproteobacteria</taxon>
        <taxon>Hyphomicrobiales</taxon>
        <taxon>Lichenihabitantaceae</taxon>
        <taxon>Lichenibacterium</taxon>
    </lineage>
</organism>
<dbReference type="GO" id="GO:0016757">
    <property type="term" value="F:glycosyltransferase activity"/>
    <property type="evidence" value="ECO:0007669"/>
    <property type="project" value="UniProtKB-ARBA"/>
</dbReference>
<dbReference type="AlphaFoldDB" id="A0A4Q2RAQ5"/>
<comment type="caution">
    <text evidence="2">The sequence shown here is derived from an EMBL/GenBank/DDBJ whole genome shotgun (WGS) entry which is preliminary data.</text>
</comment>
<evidence type="ECO:0000313" key="2">
    <source>
        <dbReference type="EMBL" id="RYB04180.1"/>
    </source>
</evidence>
<reference evidence="2 3" key="1">
    <citation type="submission" date="2018-09" db="EMBL/GenBank/DDBJ databases">
        <authorList>
            <person name="Grouzdev D.S."/>
            <person name="Krutkina M.S."/>
        </authorList>
    </citation>
    <scope>NUCLEOTIDE SEQUENCE [LARGE SCALE GENOMIC DNA]</scope>
    <source>
        <strain evidence="2 3">RmlP001</strain>
    </source>
</reference>
<dbReference type="Pfam" id="PF13439">
    <property type="entry name" value="Glyco_transf_4"/>
    <property type="match status" value="1"/>
</dbReference>
<feature type="domain" description="Glycosyltransferase subfamily 4-like N-terminal" evidence="1">
    <location>
        <begin position="21"/>
        <end position="122"/>
    </location>
</feature>